<proteinExistence type="predicted"/>
<dbReference type="InterPro" id="IPR001375">
    <property type="entry name" value="Peptidase_S9_cat"/>
</dbReference>
<reference evidence="2" key="1">
    <citation type="submission" date="2018-06" db="EMBL/GenBank/DDBJ databases">
        <authorList>
            <person name="Zhirakovskaya E."/>
        </authorList>
    </citation>
    <scope>NUCLEOTIDE SEQUENCE</scope>
</reference>
<dbReference type="Gene3D" id="3.40.50.1820">
    <property type="entry name" value="alpha/beta hydrolase"/>
    <property type="match status" value="1"/>
</dbReference>
<dbReference type="PANTHER" id="PTHR43056">
    <property type="entry name" value="PEPTIDASE S9 PROLYL OLIGOPEPTIDASE"/>
    <property type="match status" value="1"/>
</dbReference>
<gene>
    <name evidence="2" type="ORF">MNBD_GAMMA12-1439</name>
</gene>
<dbReference type="Pfam" id="PF00326">
    <property type="entry name" value="Peptidase_S9"/>
    <property type="match status" value="1"/>
</dbReference>
<dbReference type="InterPro" id="IPR050585">
    <property type="entry name" value="Xaa-Pro_dipeptidyl-ppase/CocE"/>
</dbReference>
<feature type="domain" description="Peptidase S9 prolyl oligopeptidase catalytic" evidence="1">
    <location>
        <begin position="425"/>
        <end position="632"/>
    </location>
</feature>
<dbReference type="PANTHER" id="PTHR43056:SF5">
    <property type="entry name" value="PEPTIDASE S9 PROLYL OLIGOPEPTIDASE CATALYTIC DOMAIN-CONTAINING PROTEIN"/>
    <property type="match status" value="1"/>
</dbReference>
<name>A0A3B0YRZ6_9ZZZZ</name>
<organism evidence="2">
    <name type="scientific">hydrothermal vent metagenome</name>
    <dbReference type="NCBI Taxonomy" id="652676"/>
    <lineage>
        <taxon>unclassified sequences</taxon>
        <taxon>metagenomes</taxon>
        <taxon>ecological metagenomes</taxon>
    </lineage>
</organism>
<dbReference type="GO" id="GO:0008236">
    <property type="term" value="F:serine-type peptidase activity"/>
    <property type="evidence" value="ECO:0007669"/>
    <property type="project" value="InterPro"/>
</dbReference>
<dbReference type="SUPFAM" id="SSF53474">
    <property type="entry name" value="alpha/beta-Hydrolases"/>
    <property type="match status" value="1"/>
</dbReference>
<accession>A0A3B0YRZ6</accession>
<dbReference type="Gene3D" id="2.130.10.10">
    <property type="entry name" value="YVTN repeat-like/Quinoprotein amine dehydrogenase"/>
    <property type="match status" value="1"/>
</dbReference>
<dbReference type="InterPro" id="IPR015943">
    <property type="entry name" value="WD40/YVTN_repeat-like_dom_sf"/>
</dbReference>
<sequence>MSKKIQPFGSWSSSINAENLVSGQINPSQIQFYDKTIYWLEPRPEEKGRLILNKRTLNSEGEEHTEIDLLGPDKSVRSQVHEYGGSAYQVFEQGIIFVNHSDQQLYKYEHNGSCTAITTLEHYRFTDIQISSDSQHLICICEQHLESEHEPYNSLISVDISTGEYQTLAEDDDFYASPKLFQCTHDKTAKLCWISWSHPDMPWDHTRLWTADFEPNGTVSNIKCVRNNPGESIFQPLWSPDGTLYFVSDISDWWNIYSIDNEQALIAMSAEFGLPQWVFGMSTYGFIDSETIGCSYIQNGDNQLATIDIKRQVLTTIKSELTFFDQICTGDDCLWFIGASPTLFPAIYRYSLHNKLIKRISVAAQWQPDINTISVAQAIDYDTSHHQKSHAYFYPPVNPLYADSDELPPLIVMSHGGPTTHANNSLSLKIQFWTSRGFAVCDVNYRGSTGYGRPYRDALKSQWGIYDVDDCIYAARYLVEQKLVDPDKLAIRGGSAGGFSVLSALTFHNTFKAGASYYGISDLAVLAKDTHKFEARYLDRLVGPWPEAQDIYIQRSPINSVDKLNCPVIFFQGLKDKVVPPNQAELMVKALCDKKVPVAHITYADEQHGFRQATTIVHSLHTELLFYGKVFGFTATCEVNDDQGTESIFYNQ</sequence>
<evidence type="ECO:0000259" key="1">
    <source>
        <dbReference type="Pfam" id="PF00326"/>
    </source>
</evidence>
<dbReference type="EMBL" id="UOFL01000015">
    <property type="protein sequence ID" value="VAW71246.1"/>
    <property type="molecule type" value="Genomic_DNA"/>
</dbReference>
<dbReference type="GO" id="GO:0006508">
    <property type="term" value="P:proteolysis"/>
    <property type="evidence" value="ECO:0007669"/>
    <property type="project" value="InterPro"/>
</dbReference>
<evidence type="ECO:0000313" key="2">
    <source>
        <dbReference type="EMBL" id="VAW71246.1"/>
    </source>
</evidence>
<dbReference type="AlphaFoldDB" id="A0A3B0YRZ6"/>
<dbReference type="InterPro" id="IPR029058">
    <property type="entry name" value="AB_hydrolase_fold"/>
</dbReference>
<protein>
    <submittedName>
        <fullName evidence="2">Prolyl oligopeptidase family protein</fullName>
    </submittedName>
</protein>
<dbReference type="SUPFAM" id="SSF82171">
    <property type="entry name" value="DPP6 N-terminal domain-like"/>
    <property type="match status" value="1"/>
</dbReference>